<proteinExistence type="predicted"/>
<evidence type="ECO:0000313" key="5">
    <source>
        <dbReference type="EMBL" id="MBC8532838.1"/>
    </source>
</evidence>
<name>A0A926D6Y2_9FIRM</name>
<dbReference type="Pfam" id="PF04115">
    <property type="entry name" value="Ureidogly_lyase"/>
    <property type="match status" value="1"/>
</dbReference>
<keyword evidence="2" id="KW-0659">Purine metabolism</keyword>
<evidence type="ECO:0000256" key="3">
    <source>
        <dbReference type="ARBA" id="ARBA00023239"/>
    </source>
</evidence>
<dbReference type="AlphaFoldDB" id="A0A926D6Y2"/>
<dbReference type="InterPro" id="IPR011051">
    <property type="entry name" value="RmlC_Cupin_sf"/>
</dbReference>
<reference evidence="5" key="1">
    <citation type="submission" date="2020-08" db="EMBL/GenBank/DDBJ databases">
        <title>Genome public.</title>
        <authorList>
            <person name="Liu C."/>
            <person name="Sun Q."/>
        </authorList>
    </citation>
    <scope>NUCLEOTIDE SEQUENCE</scope>
    <source>
        <strain evidence="5">NSJ-40</strain>
    </source>
</reference>
<gene>
    <name evidence="5" type="ORF">IAG03_02225</name>
</gene>
<evidence type="ECO:0000256" key="4">
    <source>
        <dbReference type="ARBA" id="ARBA00047684"/>
    </source>
</evidence>
<keyword evidence="6" id="KW-1185">Reference proteome</keyword>
<comment type="subunit">
    <text evidence="1">Homodimer.</text>
</comment>
<dbReference type="GO" id="GO:0050385">
    <property type="term" value="F:ureidoglycolate lyase activity"/>
    <property type="evidence" value="ECO:0007669"/>
    <property type="project" value="UniProtKB-EC"/>
</dbReference>
<comment type="catalytic activity">
    <reaction evidence="4">
        <text>(S)-ureidoglycolate = urea + glyoxylate</text>
        <dbReference type="Rhea" id="RHEA:11304"/>
        <dbReference type="ChEBI" id="CHEBI:16199"/>
        <dbReference type="ChEBI" id="CHEBI:36655"/>
        <dbReference type="ChEBI" id="CHEBI:57296"/>
        <dbReference type="EC" id="4.3.2.3"/>
    </reaction>
</comment>
<dbReference type="EMBL" id="JACRSN010000002">
    <property type="protein sequence ID" value="MBC8532838.1"/>
    <property type="molecule type" value="Genomic_DNA"/>
</dbReference>
<dbReference type="RefSeq" id="WP_249318082.1">
    <property type="nucleotide sequence ID" value="NZ_JACRSN010000002.1"/>
</dbReference>
<dbReference type="InterPro" id="IPR007247">
    <property type="entry name" value="Ureidogly_lyase"/>
</dbReference>
<dbReference type="GO" id="GO:0000256">
    <property type="term" value="P:allantoin catabolic process"/>
    <property type="evidence" value="ECO:0007669"/>
    <property type="project" value="InterPro"/>
</dbReference>
<dbReference type="InterPro" id="IPR024060">
    <property type="entry name" value="Ureidoglycolate_lyase_dom_sf"/>
</dbReference>
<protein>
    <submittedName>
        <fullName evidence="5">Ureidoglycolate lyase</fullName>
    </submittedName>
</protein>
<comment type="caution">
    <text evidence="5">The sequence shown here is derived from an EMBL/GenBank/DDBJ whole genome shotgun (WGS) entry which is preliminary data.</text>
</comment>
<keyword evidence="3 5" id="KW-0456">Lyase</keyword>
<dbReference type="SUPFAM" id="SSF51182">
    <property type="entry name" value="RmlC-like cupins"/>
    <property type="match status" value="1"/>
</dbReference>
<dbReference type="GO" id="GO:0004848">
    <property type="term" value="F:ureidoglycolate hydrolase activity"/>
    <property type="evidence" value="ECO:0007669"/>
    <property type="project" value="InterPro"/>
</dbReference>
<organism evidence="5 6">
    <name type="scientific">Yeguia hominis</name>
    <dbReference type="NCBI Taxonomy" id="2763662"/>
    <lineage>
        <taxon>Bacteria</taxon>
        <taxon>Bacillati</taxon>
        <taxon>Bacillota</taxon>
        <taxon>Clostridia</taxon>
        <taxon>Eubacteriales</taxon>
        <taxon>Yeguiaceae</taxon>
        <taxon>Yeguia</taxon>
    </lineage>
</organism>
<dbReference type="Proteomes" id="UP000651482">
    <property type="component" value="Unassembled WGS sequence"/>
</dbReference>
<evidence type="ECO:0000256" key="2">
    <source>
        <dbReference type="ARBA" id="ARBA00022631"/>
    </source>
</evidence>
<dbReference type="GO" id="GO:0006144">
    <property type="term" value="P:purine nucleobase metabolic process"/>
    <property type="evidence" value="ECO:0007669"/>
    <property type="project" value="UniProtKB-KW"/>
</dbReference>
<accession>A0A926D6Y2</accession>
<sequence>MQKIKVQVLTEEAFVPYGTVLATEVSKAERNPGVSDWYGNVAVMEGIDSAAFNLMTVYPREAVCRKFECHLKTKEAVIPMDGKGIIIPLAPPGEFDASRVTAFYVPGNKAVVFHPGTWHFAPYTYEDAATFITAYRSRTPEDDVYFAQLPEDAGLEL</sequence>
<evidence type="ECO:0000256" key="1">
    <source>
        <dbReference type="ARBA" id="ARBA00011738"/>
    </source>
</evidence>
<dbReference type="Gene3D" id="2.60.120.480">
    <property type="entry name" value="Ureidoglycolate hydrolase"/>
    <property type="match status" value="1"/>
</dbReference>
<evidence type="ECO:0000313" key="6">
    <source>
        <dbReference type="Proteomes" id="UP000651482"/>
    </source>
</evidence>